<keyword evidence="1" id="KW-0472">Membrane</keyword>
<organism evidence="2 3">
    <name type="scientific">Nostocoides australiense Ben110</name>
    <dbReference type="NCBI Taxonomy" id="1193182"/>
    <lineage>
        <taxon>Bacteria</taxon>
        <taxon>Bacillati</taxon>
        <taxon>Actinomycetota</taxon>
        <taxon>Actinomycetes</taxon>
        <taxon>Micrococcales</taxon>
        <taxon>Intrasporangiaceae</taxon>
        <taxon>Nostocoides</taxon>
    </lineage>
</organism>
<keyword evidence="1" id="KW-1133">Transmembrane helix</keyword>
<feature type="transmembrane region" description="Helical" evidence="1">
    <location>
        <begin position="56"/>
        <end position="81"/>
    </location>
</feature>
<keyword evidence="3" id="KW-1185">Reference proteome</keyword>
<dbReference type="EMBL" id="CAJA01000179">
    <property type="protein sequence ID" value="CCH73330.1"/>
    <property type="molecule type" value="Genomic_DNA"/>
</dbReference>
<evidence type="ECO:0000313" key="3">
    <source>
        <dbReference type="Proteomes" id="UP000035763"/>
    </source>
</evidence>
<gene>
    <name evidence="2" type="ORF">BN11_260001</name>
</gene>
<name>W6JXG2_9MICO</name>
<feature type="transmembrane region" description="Helical" evidence="1">
    <location>
        <begin position="12"/>
        <end position="36"/>
    </location>
</feature>
<sequence length="135" mass="14647">MATPLRSNRPIWWSLLSILQILLAIAVVVGLVWTLVEVFFGAQNLVDLPMWHVGPFGLPLVLLVGGLLLGWLLALLSRWFAGIGARRRAAGTGKRLDVAIGEVADRVIVAPVSDVLARHRQTRIQLETAAAGGKR</sequence>
<accession>W6JXG2</accession>
<dbReference type="STRING" id="1193182.BN11_260001"/>
<dbReference type="OrthoDB" id="974105at2"/>
<dbReference type="Proteomes" id="UP000035763">
    <property type="component" value="Unassembled WGS sequence"/>
</dbReference>
<keyword evidence="1" id="KW-0812">Transmembrane</keyword>
<dbReference type="AlphaFoldDB" id="W6JXG2"/>
<evidence type="ECO:0000256" key="1">
    <source>
        <dbReference type="SAM" id="Phobius"/>
    </source>
</evidence>
<proteinExistence type="predicted"/>
<reference evidence="2 3" key="1">
    <citation type="journal article" date="2013" name="ISME J.">
        <title>A metabolic model for members of the genus Tetrasphaera involved in enhanced biological phosphorus removal.</title>
        <authorList>
            <person name="Kristiansen R."/>
            <person name="Nguyen H.T.T."/>
            <person name="Saunders A.M."/>
            <person name="Nielsen J.L."/>
            <person name="Wimmer R."/>
            <person name="Le V.Q."/>
            <person name="McIlroy S.J."/>
            <person name="Petrovski S."/>
            <person name="Seviour R.J."/>
            <person name="Calteau A."/>
            <person name="Nielsen K.L."/>
            <person name="Nielsen P.H."/>
        </authorList>
    </citation>
    <scope>NUCLEOTIDE SEQUENCE [LARGE SCALE GENOMIC DNA]</scope>
    <source>
        <strain evidence="2 3">Ben110</strain>
    </source>
</reference>
<comment type="caution">
    <text evidence="2">The sequence shown here is derived from an EMBL/GenBank/DDBJ whole genome shotgun (WGS) entry which is preliminary data.</text>
</comment>
<protein>
    <submittedName>
        <fullName evidence="2">Putative ABC transporter</fullName>
    </submittedName>
</protein>
<evidence type="ECO:0000313" key="2">
    <source>
        <dbReference type="EMBL" id="CCH73330.1"/>
    </source>
</evidence>